<reference evidence="1 2" key="1">
    <citation type="journal article" date="2022" name="Plant J.">
        <title>Chromosome-level genome of Camellia lanceoleosa provides a valuable resource for understanding genome evolution and self-incompatibility.</title>
        <authorList>
            <person name="Gong W."/>
            <person name="Xiao S."/>
            <person name="Wang L."/>
            <person name="Liao Z."/>
            <person name="Chang Y."/>
            <person name="Mo W."/>
            <person name="Hu G."/>
            <person name="Li W."/>
            <person name="Zhao G."/>
            <person name="Zhu H."/>
            <person name="Hu X."/>
            <person name="Ji K."/>
            <person name="Xiang X."/>
            <person name="Song Q."/>
            <person name="Yuan D."/>
            <person name="Jin S."/>
            <person name="Zhang L."/>
        </authorList>
    </citation>
    <scope>NUCLEOTIDE SEQUENCE [LARGE SCALE GENOMIC DNA]</scope>
    <source>
        <strain evidence="1">SQ_2022a</strain>
    </source>
</reference>
<proteinExistence type="predicted"/>
<dbReference type="Proteomes" id="UP001060215">
    <property type="component" value="Chromosome 14"/>
</dbReference>
<sequence>MRQKTRQKMGQMFHALIFMALVVIFMNIGWLGVPWAEEEHRTFLVGLEKLGKGDWRGISKNFVTTRTPTQVASHAQKYFLRQANLNKKKRRRSSLFDMDGKGKEVDLSTYKGKVETSNTAHQHVYYCDFKPSDHPIPAQCPSIASSNNQESDYSQSSSHHQAMPIWLFGSPNSQLKSLPTSIPTKVISSSEVHNLELTL</sequence>
<evidence type="ECO:0000313" key="1">
    <source>
        <dbReference type="EMBL" id="KAI7987434.1"/>
    </source>
</evidence>
<name>A0ACC0FFX3_9ERIC</name>
<protein>
    <submittedName>
        <fullName evidence="1">Transcription factor MYBS3</fullName>
    </submittedName>
</protein>
<comment type="caution">
    <text evidence="1">The sequence shown here is derived from an EMBL/GenBank/DDBJ whole genome shotgun (WGS) entry which is preliminary data.</text>
</comment>
<gene>
    <name evidence="1" type="ORF">LOK49_LG13G00796</name>
</gene>
<evidence type="ECO:0000313" key="2">
    <source>
        <dbReference type="Proteomes" id="UP001060215"/>
    </source>
</evidence>
<keyword evidence="2" id="KW-1185">Reference proteome</keyword>
<organism evidence="1 2">
    <name type="scientific">Camellia lanceoleosa</name>
    <dbReference type="NCBI Taxonomy" id="1840588"/>
    <lineage>
        <taxon>Eukaryota</taxon>
        <taxon>Viridiplantae</taxon>
        <taxon>Streptophyta</taxon>
        <taxon>Embryophyta</taxon>
        <taxon>Tracheophyta</taxon>
        <taxon>Spermatophyta</taxon>
        <taxon>Magnoliopsida</taxon>
        <taxon>eudicotyledons</taxon>
        <taxon>Gunneridae</taxon>
        <taxon>Pentapetalae</taxon>
        <taxon>asterids</taxon>
        <taxon>Ericales</taxon>
        <taxon>Theaceae</taxon>
        <taxon>Camellia</taxon>
    </lineage>
</organism>
<dbReference type="EMBL" id="CM045771">
    <property type="protein sequence ID" value="KAI7987434.1"/>
    <property type="molecule type" value="Genomic_DNA"/>
</dbReference>
<accession>A0ACC0FFX3</accession>